<dbReference type="PROSITE" id="PS51462">
    <property type="entry name" value="NUDIX"/>
    <property type="match status" value="2"/>
</dbReference>
<comment type="similarity">
    <text evidence="2 4">Belongs to the Nudix hydrolase family.</text>
</comment>
<keyword evidence="3 4" id="KW-0378">Hydrolase</keyword>
<evidence type="ECO:0000313" key="7">
    <source>
        <dbReference type="Proteomes" id="UP000293852"/>
    </source>
</evidence>
<proteinExistence type="inferred from homology"/>
<evidence type="ECO:0000256" key="1">
    <source>
        <dbReference type="ARBA" id="ARBA00001946"/>
    </source>
</evidence>
<dbReference type="PANTHER" id="PTHR43046:SF14">
    <property type="entry name" value="MUTT_NUDIX FAMILY PROTEIN"/>
    <property type="match status" value="1"/>
</dbReference>
<dbReference type="InterPro" id="IPR020476">
    <property type="entry name" value="Nudix_hydrolase"/>
</dbReference>
<evidence type="ECO:0000256" key="3">
    <source>
        <dbReference type="ARBA" id="ARBA00022801"/>
    </source>
</evidence>
<dbReference type="OrthoDB" id="193829at2"/>
<dbReference type="EMBL" id="SGWX01000001">
    <property type="protein sequence ID" value="RZS60879.1"/>
    <property type="molecule type" value="Genomic_DNA"/>
</dbReference>
<keyword evidence="7" id="KW-1185">Reference proteome</keyword>
<evidence type="ECO:0000259" key="5">
    <source>
        <dbReference type="PROSITE" id="PS51462"/>
    </source>
</evidence>
<dbReference type="RefSeq" id="WP_130413144.1">
    <property type="nucleotide sequence ID" value="NZ_SGWX01000001.1"/>
</dbReference>
<feature type="domain" description="Nudix hydrolase" evidence="5">
    <location>
        <begin position="148"/>
        <end position="286"/>
    </location>
</feature>
<dbReference type="GO" id="GO:0016787">
    <property type="term" value="F:hydrolase activity"/>
    <property type="evidence" value="ECO:0007669"/>
    <property type="project" value="UniProtKB-KW"/>
</dbReference>
<dbReference type="InterPro" id="IPR000086">
    <property type="entry name" value="NUDIX_hydrolase_dom"/>
</dbReference>
<evidence type="ECO:0000313" key="6">
    <source>
        <dbReference type="EMBL" id="RZS60879.1"/>
    </source>
</evidence>
<protein>
    <submittedName>
        <fullName evidence="6">ADP-ribose pyrophosphatase YjhB (NUDIX family)</fullName>
    </submittedName>
</protein>
<feature type="domain" description="Nudix hydrolase" evidence="5">
    <location>
        <begin position="4"/>
        <end position="139"/>
    </location>
</feature>
<evidence type="ECO:0000256" key="2">
    <source>
        <dbReference type="ARBA" id="ARBA00005582"/>
    </source>
</evidence>
<gene>
    <name evidence="6" type="ORF">EV386_1159</name>
</gene>
<dbReference type="PROSITE" id="PS00893">
    <property type="entry name" value="NUDIX_BOX"/>
    <property type="match status" value="2"/>
</dbReference>
<accession>A0A4Q7M4G7</accession>
<dbReference type="Pfam" id="PF00293">
    <property type="entry name" value="NUDIX"/>
    <property type="match status" value="2"/>
</dbReference>
<dbReference type="AlphaFoldDB" id="A0A4Q7M4G7"/>
<organism evidence="6 7">
    <name type="scientific">Xylanimonas ulmi</name>
    <dbReference type="NCBI Taxonomy" id="228973"/>
    <lineage>
        <taxon>Bacteria</taxon>
        <taxon>Bacillati</taxon>
        <taxon>Actinomycetota</taxon>
        <taxon>Actinomycetes</taxon>
        <taxon>Micrococcales</taxon>
        <taxon>Promicromonosporaceae</taxon>
        <taxon>Xylanimonas</taxon>
    </lineage>
</organism>
<dbReference type="CDD" id="cd02883">
    <property type="entry name" value="NUDIX_Hydrolase"/>
    <property type="match status" value="1"/>
</dbReference>
<comment type="cofactor">
    <cofactor evidence="1">
        <name>Mg(2+)</name>
        <dbReference type="ChEBI" id="CHEBI:18420"/>
    </cofactor>
</comment>
<sequence length="292" mass="31433">MRDAQRVAAYGVAVRQGSVLLTRASGRSSTPGLWCLPGGGVEHGEDPRDTVRREVAEETGLRVAVGMDPWVLSDVVDLPGEGTRLHTVRVVYPVTVIGGDVRDEEAGSTDHAEWTPLDQALTRDPMAPFTTRMVKRALAAQNNAGAARPIRNVAVGLVVRDGHVLAEEYPRIDGHHRFLRAIGGGIAFGERAADAVVREFHEELGVAVTHVRLLDVTENLFEIVGEPGHEVVHIFAVASPQLDALPLDGALPVRDADSFVGWHPIERVLADDPPLYPVGAARLAAALHDDTR</sequence>
<dbReference type="InterPro" id="IPR015797">
    <property type="entry name" value="NUDIX_hydrolase-like_dom_sf"/>
</dbReference>
<reference evidence="6 7" key="1">
    <citation type="submission" date="2019-02" db="EMBL/GenBank/DDBJ databases">
        <title>Sequencing the genomes of 1000 actinobacteria strains.</title>
        <authorList>
            <person name="Klenk H.-P."/>
        </authorList>
    </citation>
    <scope>NUCLEOTIDE SEQUENCE [LARGE SCALE GENOMIC DNA]</scope>
    <source>
        <strain evidence="6 7">DSM 16932</strain>
    </source>
</reference>
<evidence type="ECO:0000256" key="4">
    <source>
        <dbReference type="RuleBase" id="RU003476"/>
    </source>
</evidence>
<dbReference type="InterPro" id="IPR020084">
    <property type="entry name" value="NUDIX_hydrolase_CS"/>
</dbReference>
<dbReference type="Gene3D" id="3.90.79.10">
    <property type="entry name" value="Nucleoside Triphosphate Pyrophosphohydrolase"/>
    <property type="match status" value="2"/>
</dbReference>
<comment type="caution">
    <text evidence="6">The sequence shown here is derived from an EMBL/GenBank/DDBJ whole genome shotgun (WGS) entry which is preliminary data.</text>
</comment>
<dbReference type="PANTHER" id="PTHR43046">
    <property type="entry name" value="GDP-MANNOSE MANNOSYL HYDROLASE"/>
    <property type="match status" value="1"/>
</dbReference>
<dbReference type="SUPFAM" id="SSF55811">
    <property type="entry name" value="Nudix"/>
    <property type="match status" value="2"/>
</dbReference>
<dbReference type="PRINTS" id="PR00502">
    <property type="entry name" value="NUDIXFAMILY"/>
</dbReference>
<name>A0A4Q7M4G7_9MICO</name>
<dbReference type="Proteomes" id="UP000293852">
    <property type="component" value="Unassembled WGS sequence"/>
</dbReference>
<dbReference type="CDD" id="cd04688">
    <property type="entry name" value="NUDIX_Hydrolase"/>
    <property type="match status" value="1"/>
</dbReference>